<feature type="coiled-coil region" evidence="3">
    <location>
        <begin position="49"/>
        <end position="76"/>
    </location>
</feature>
<keyword evidence="5" id="KW-1185">Reference proteome</keyword>
<organism evidence="4 5">
    <name type="scientific">Sphingobacterium siyangense</name>
    <dbReference type="NCBI Taxonomy" id="459529"/>
    <lineage>
        <taxon>Bacteria</taxon>
        <taxon>Pseudomonadati</taxon>
        <taxon>Bacteroidota</taxon>
        <taxon>Sphingobacteriia</taxon>
        <taxon>Sphingobacteriales</taxon>
        <taxon>Sphingobacteriaceae</taxon>
        <taxon>Sphingobacterium</taxon>
    </lineage>
</organism>
<dbReference type="GO" id="GO:0050821">
    <property type="term" value="P:protein stabilization"/>
    <property type="evidence" value="ECO:0007669"/>
    <property type="project" value="TreeGrafter"/>
</dbReference>
<dbReference type="Gene3D" id="3.30.910.20">
    <property type="entry name" value="Skp domain"/>
    <property type="match status" value="1"/>
</dbReference>
<dbReference type="RefSeq" id="WP_120336713.1">
    <property type="nucleotide sequence ID" value="NZ_JBPFRJ010000002.1"/>
</dbReference>
<dbReference type="InterPro" id="IPR005632">
    <property type="entry name" value="Chaperone_Skp"/>
</dbReference>
<keyword evidence="2" id="KW-0732">Signal</keyword>
<dbReference type="GO" id="GO:0051082">
    <property type="term" value="F:unfolded protein binding"/>
    <property type="evidence" value="ECO:0007669"/>
    <property type="project" value="InterPro"/>
</dbReference>
<evidence type="ECO:0000256" key="2">
    <source>
        <dbReference type="ARBA" id="ARBA00022729"/>
    </source>
</evidence>
<evidence type="ECO:0008006" key="6">
    <source>
        <dbReference type="Google" id="ProtNLM"/>
    </source>
</evidence>
<dbReference type="SMART" id="SM00935">
    <property type="entry name" value="OmpH"/>
    <property type="match status" value="1"/>
</dbReference>
<dbReference type="SUPFAM" id="SSF111384">
    <property type="entry name" value="OmpH-like"/>
    <property type="match status" value="1"/>
</dbReference>
<dbReference type="AlphaFoldDB" id="A0A420FBF0"/>
<dbReference type="Pfam" id="PF03938">
    <property type="entry name" value="OmpH"/>
    <property type="match status" value="1"/>
</dbReference>
<gene>
    <name evidence="4" type="ORF">BCY89_20525</name>
</gene>
<sequence>MKLNNTLLFVLALLALLLGIWNLIGKRDEIVYVDTAKLFQEYSEAVKVNQKLGEEAKKYEGNIDTLMQEIQGALKDYEKSGTKLDASGRARQERLITEKQADLQRYQSVVKEKLEKQRQQEFSGVVNTINGFLKEYGKRKGYRMILIANPSGTIAYAKDGTDITEDIIKELNSKK</sequence>
<name>A0A420FBF0_9SPHI</name>
<evidence type="ECO:0000256" key="1">
    <source>
        <dbReference type="ARBA" id="ARBA00009091"/>
    </source>
</evidence>
<proteinExistence type="inferred from homology"/>
<comment type="caution">
    <text evidence="4">The sequence shown here is derived from an EMBL/GenBank/DDBJ whole genome shotgun (WGS) entry which is preliminary data.</text>
</comment>
<evidence type="ECO:0000256" key="3">
    <source>
        <dbReference type="SAM" id="Coils"/>
    </source>
</evidence>
<dbReference type="GO" id="GO:0005829">
    <property type="term" value="C:cytosol"/>
    <property type="evidence" value="ECO:0007669"/>
    <property type="project" value="TreeGrafter"/>
</dbReference>
<dbReference type="PANTHER" id="PTHR35089">
    <property type="entry name" value="CHAPERONE PROTEIN SKP"/>
    <property type="match status" value="1"/>
</dbReference>
<accession>A0A420FBF0</accession>
<reference evidence="4 5" key="1">
    <citation type="submission" date="2016-07" db="EMBL/GenBank/DDBJ databases">
        <title>Genome analysis of Sphingobacterium siyangense T12B17.</title>
        <authorList>
            <person name="Xu D."/>
            <person name="Su Y."/>
            <person name="Zheng S."/>
        </authorList>
    </citation>
    <scope>NUCLEOTIDE SEQUENCE [LARGE SCALE GENOMIC DNA]</scope>
    <source>
        <strain evidence="4 5">T12B17</strain>
    </source>
</reference>
<keyword evidence="3" id="KW-0175">Coiled coil</keyword>
<dbReference type="EMBL" id="MCAQ01000030">
    <property type="protein sequence ID" value="RKF30185.1"/>
    <property type="molecule type" value="Genomic_DNA"/>
</dbReference>
<comment type="similarity">
    <text evidence="1">Belongs to the Skp family.</text>
</comment>
<evidence type="ECO:0000313" key="4">
    <source>
        <dbReference type="EMBL" id="RKF30185.1"/>
    </source>
</evidence>
<evidence type="ECO:0000313" key="5">
    <source>
        <dbReference type="Proteomes" id="UP000286402"/>
    </source>
</evidence>
<dbReference type="PANTHER" id="PTHR35089:SF1">
    <property type="entry name" value="CHAPERONE PROTEIN SKP"/>
    <property type="match status" value="1"/>
</dbReference>
<dbReference type="InterPro" id="IPR024930">
    <property type="entry name" value="Skp_dom_sf"/>
</dbReference>
<dbReference type="Proteomes" id="UP000286402">
    <property type="component" value="Unassembled WGS sequence"/>
</dbReference>
<protein>
    <recommendedName>
        <fullName evidence="6">Periplasmic chaperone for outer membrane proteins Skp</fullName>
    </recommendedName>
</protein>